<evidence type="ECO:0000313" key="3">
    <source>
        <dbReference type="Proteomes" id="UP001240236"/>
    </source>
</evidence>
<dbReference type="EMBL" id="JAUSUZ010000001">
    <property type="protein sequence ID" value="MDQ0366969.1"/>
    <property type="molecule type" value="Genomic_DNA"/>
</dbReference>
<comment type="caution">
    <text evidence="2">The sequence shown here is derived from an EMBL/GenBank/DDBJ whole genome shotgun (WGS) entry which is preliminary data.</text>
</comment>
<dbReference type="Pfam" id="PF13466">
    <property type="entry name" value="STAS_2"/>
    <property type="match status" value="1"/>
</dbReference>
<dbReference type="InterPro" id="IPR058548">
    <property type="entry name" value="MlaB-like_STAS"/>
</dbReference>
<gene>
    <name evidence="2" type="ORF">J2S42_003638</name>
</gene>
<name>A0AAE3W071_9ACTN</name>
<dbReference type="Gene3D" id="3.30.750.24">
    <property type="entry name" value="STAS domain"/>
    <property type="match status" value="1"/>
</dbReference>
<dbReference type="PROSITE" id="PS50801">
    <property type="entry name" value="STAS"/>
    <property type="match status" value="1"/>
</dbReference>
<dbReference type="AlphaFoldDB" id="A0AAE3W071"/>
<keyword evidence="3" id="KW-1185">Reference proteome</keyword>
<reference evidence="2 3" key="1">
    <citation type="submission" date="2023-07" db="EMBL/GenBank/DDBJ databases">
        <title>Sequencing the genomes of 1000 actinobacteria strains.</title>
        <authorList>
            <person name="Klenk H.-P."/>
        </authorList>
    </citation>
    <scope>NUCLEOTIDE SEQUENCE [LARGE SCALE GENOMIC DNA]</scope>
    <source>
        <strain evidence="2 3">DSM 44709</strain>
    </source>
</reference>
<evidence type="ECO:0000313" key="2">
    <source>
        <dbReference type="EMBL" id="MDQ0366969.1"/>
    </source>
</evidence>
<protein>
    <submittedName>
        <fullName evidence="2">Anti-anti-sigma regulatory factor</fullName>
    </submittedName>
</protein>
<evidence type="ECO:0000259" key="1">
    <source>
        <dbReference type="PROSITE" id="PS50801"/>
    </source>
</evidence>
<dbReference type="CDD" id="cd07043">
    <property type="entry name" value="STAS_anti-anti-sigma_factors"/>
    <property type="match status" value="1"/>
</dbReference>
<feature type="domain" description="STAS" evidence="1">
    <location>
        <begin position="18"/>
        <end position="98"/>
    </location>
</feature>
<accession>A0AAE3W071</accession>
<organism evidence="2 3">
    <name type="scientific">Catenuloplanes indicus</name>
    <dbReference type="NCBI Taxonomy" id="137267"/>
    <lineage>
        <taxon>Bacteria</taxon>
        <taxon>Bacillati</taxon>
        <taxon>Actinomycetota</taxon>
        <taxon>Actinomycetes</taxon>
        <taxon>Micromonosporales</taxon>
        <taxon>Micromonosporaceae</taxon>
        <taxon>Catenuloplanes</taxon>
    </lineage>
</organism>
<sequence length="98" mass="10389">MTGTRILVHEPARMVAIGEFDRDNRHRIVVAVQHAIADGHPNITIDFAGVTLIDAGTIRALLACRTLALAHGGDLRILRANGVVEFALEVTGATALLG</sequence>
<proteinExistence type="predicted"/>
<dbReference type="SUPFAM" id="SSF52091">
    <property type="entry name" value="SpoIIaa-like"/>
    <property type="match status" value="1"/>
</dbReference>
<dbReference type="RefSeq" id="WP_307240685.1">
    <property type="nucleotide sequence ID" value="NZ_JAUSUZ010000001.1"/>
</dbReference>
<dbReference type="Proteomes" id="UP001240236">
    <property type="component" value="Unassembled WGS sequence"/>
</dbReference>
<dbReference type="InterPro" id="IPR002645">
    <property type="entry name" value="STAS_dom"/>
</dbReference>
<dbReference type="InterPro" id="IPR036513">
    <property type="entry name" value="STAS_dom_sf"/>
</dbReference>